<evidence type="ECO:0000313" key="1">
    <source>
        <dbReference type="EMBL" id="KFP82416.1"/>
    </source>
</evidence>
<reference evidence="1 2" key="1">
    <citation type="submission" date="2014-04" db="EMBL/GenBank/DDBJ databases">
        <title>Genome evolution of avian class.</title>
        <authorList>
            <person name="Zhang G."/>
            <person name="Li C."/>
        </authorList>
    </citation>
    <scope>NUCLEOTIDE SEQUENCE [LARGE SCALE GENOMIC DNA]</scope>
    <source>
        <strain evidence="1">BGI_N310</strain>
    </source>
</reference>
<dbReference type="AlphaFoldDB" id="A0A091MYT0"/>
<dbReference type="EMBL" id="KK839660">
    <property type="protein sequence ID" value="KFP82416.1"/>
    <property type="molecule type" value="Genomic_DNA"/>
</dbReference>
<protein>
    <submittedName>
        <fullName evidence="1">Uncharacterized protein</fullName>
    </submittedName>
</protein>
<name>A0A091MYT0_9PASS</name>
<sequence length="52" mass="6242">KTPQKCKPKSNHVFHIQVPKVCRDHSLELLPQRVPQPHFVHLRWKFGVIFLF</sequence>
<evidence type="ECO:0000313" key="2">
    <source>
        <dbReference type="Proteomes" id="UP000053537"/>
    </source>
</evidence>
<feature type="non-terminal residue" evidence="1">
    <location>
        <position position="1"/>
    </location>
</feature>
<keyword evidence="2" id="KW-1185">Reference proteome</keyword>
<organism evidence="1 2">
    <name type="scientific">Acanthisitta chloris</name>
    <name type="common">rifleman</name>
    <dbReference type="NCBI Taxonomy" id="57068"/>
    <lineage>
        <taxon>Eukaryota</taxon>
        <taxon>Metazoa</taxon>
        <taxon>Chordata</taxon>
        <taxon>Craniata</taxon>
        <taxon>Vertebrata</taxon>
        <taxon>Euteleostomi</taxon>
        <taxon>Archelosauria</taxon>
        <taxon>Archosauria</taxon>
        <taxon>Dinosauria</taxon>
        <taxon>Saurischia</taxon>
        <taxon>Theropoda</taxon>
        <taxon>Coelurosauria</taxon>
        <taxon>Aves</taxon>
        <taxon>Neognathae</taxon>
        <taxon>Neoaves</taxon>
        <taxon>Telluraves</taxon>
        <taxon>Australaves</taxon>
        <taxon>Passeriformes</taxon>
        <taxon>Acanthisittidae</taxon>
        <taxon>Acanthisitta</taxon>
    </lineage>
</organism>
<feature type="non-terminal residue" evidence="1">
    <location>
        <position position="52"/>
    </location>
</feature>
<accession>A0A091MYT0</accession>
<dbReference type="Proteomes" id="UP000053537">
    <property type="component" value="Unassembled WGS sequence"/>
</dbReference>
<gene>
    <name evidence="1" type="ORF">N310_13132</name>
</gene>
<proteinExistence type="predicted"/>